<keyword evidence="7" id="KW-0539">Nucleus</keyword>
<dbReference type="Proteomes" id="UP001295684">
    <property type="component" value="Unassembled WGS sequence"/>
</dbReference>
<evidence type="ECO:0000313" key="11">
    <source>
        <dbReference type="Proteomes" id="UP001295684"/>
    </source>
</evidence>
<dbReference type="SUPFAM" id="SSF57667">
    <property type="entry name" value="beta-beta-alpha zinc fingers"/>
    <property type="match status" value="2"/>
</dbReference>
<gene>
    <name evidence="10" type="ORF">ECRASSUSDP1_LOCUS18743</name>
</gene>
<evidence type="ECO:0000256" key="8">
    <source>
        <dbReference type="PROSITE-ProRule" id="PRU00042"/>
    </source>
</evidence>
<dbReference type="SMART" id="SM00355">
    <property type="entry name" value="ZnF_C2H2"/>
    <property type="match status" value="3"/>
</dbReference>
<evidence type="ECO:0000256" key="1">
    <source>
        <dbReference type="ARBA" id="ARBA00004123"/>
    </source>
</evidence>
<feature type="domain" description="C2H2-type" evidence="9">
    <location>
        <begin position="193"/>
        <end position="215"/>
    </location>
</feature>
<evidence type="ECO:0000256" key="2">
    <source>
        <dbReference type="ARBA" id="ARBA00022723"/>
    </source>
</evidence>
<evidence type="ECO:0000256" key="6">
    <source>
        <dbReference type="ARBA" id="ARBA00023125"/>
    </source>
</evidence>
<comment type="subcellular location">
    <subcellularLocation>
        <location evidence="1">Nucleus</location>
    </subcellularLocation>
</comment>
<keyword evidence="3" id="KW-0677">Repeat</keyword>
<evidence type="ECO:0000256" key="4">
    <source>
        <dbReference type="ARBA" id="ARBA00022771"/>
    </source>
</evidence>
<dbReference type="PROSITE" id="PS00028">
    <property type="entry name" value="ZINC_FINGER_C2H2_1"/>
    <property type="match status" value="3"/>
</dbReference>
<sequence>MSCINTQIPKEFPISLNLPINPSTLVLEAPVPTFSLNTLAVTVSDMTWGQVQISDFESSLPRYGADLLNQYCICNTSMSALLSTQTNEEVAEEFGYLRTSVQNDQSLKFTCSSDICSNSSDKKEFVESQSENPDFNRTSCINQYPHESFTRIDEETGEKCRVYACRYKNCGLEFFNTENFIEHASVHTFKKPYKCSKCLERFAQKGNLKRHMKIHRRTGRSDKKFRCNICHKMYSTKFNMKVHKKTRHNIEES</sequence>
<keyword evidence="11" id="KW-1185">Reference proteome</keyword>
<evidence type="ECO:0000256" key="5">
    <source>
        <dbReference type="ARBA" id="ARBA00022833"/>
    </source>
</evidence>
<dbReference type="GO" id="GO:0000978">
    <property type="term" value="F:RNA polymerase II cis-regulatory region sequence-specific DNA binding"/>
    <property type="evidence" value="ECO:0007669"/>
    <property type="project" value="TreeGrafter"/>
</dbReference>
<keyword evidence="2" id="KW-0479">Metal-binding</keyword>
<protein>
    <recommendedName>
        <fullName evidence="9">C2H2-type domain-containing protein</fullName>
    </recommendedName>
</protein>
<dbReference type="FunFam" id="3.30.160.60:FF:000875">
    <property type="entry name" value="zinc finger protein 236 isoform X7"/>
    <property type="match status" value="1"/>
</dbReference>
<reference evidence="10" key="1">
    <citation type="submission" date="2023-07" db="EMBL/GenBank/DDBJ databases">
        <authorList>
            <consortium name="AG Swart"/>
            <person name="Singh M."/>
            <person name="Singh A."/>
            <person name="Seah K."/>
            <person name="Emmerich C."/>
        </authorList>
    </citation>
    <scope>NUCLEOTIDE SEQUENCE</scope>
    <source>
        <strain evidence="10">DP1</strain>
    </source>
</reference>
<dbReference type="GO" id="GO:0008270">
    <property type="term" value="F:zinc ion binding"/>
    <property type="evidence" value="ECO:0007669"/>
    <property type="project" value="UniProtKB-KW"/>
</dbReference>
<evidence type="ECO:0000256" key="3">
    <source>
        <dbReference type="ARBA" id="ARBA00022737"/>
    </source>
</evidence>
<proteinExistence type="predicted"/>
<keyword evidence="5" id="KW-0862">Zinc</keyword>
<keyword evidence="4 8" id="KW-0863">Zinc-finger</keyword>
<dbReference type="PANTHER" id="PTHR23235">
    <property type="entry name" value="KRUEPPEL-LIKE TRANSCRIPTION FACTOR"/>
    <property type="match status" value="1"/>
</dbReference>
<feature type="domain" description="C2H2-type" evidence="9">
    <location>
        <begin position="163"/>
        <end position="192"/>
    </location>
</feature>
<keyword evidence="6" id="KW-0238">DNA-binding</keyword>
<dbReference type="EMBL" id="CAMPGE010018993">
    <property type="protein sequence ID" value="CAI2377359.1"/>
    <property type="molecule type" value="Genomic_DNA"/>
</dbReference>
<dbReference type="Gene3D" id="3.30.160.60">
    <property type="entry name" value="Classic Zinc Finger"/>
    <property type="match status" value="1"/>
</dbReference>
<evidence type="ECO:0000256" key="7">
    <source>
        <dbReference type="ARBA" id="ARBA00023242"/>
    </source>
</evidence>
<comment type="caution">
    <text evidence="10">The sequence shown here is derived from an EMBL/GenBank/DDBJ whole genome shotgun (WGS) entry which is preliminary data.</text>
</comment>
<dbReference type="Pfam" id="PF00096">
    <property type="entry name" value="zf-C2H2"/>
    <property type="match status" value="2"/>
</dbReference>
<evidence type="ECO:0000259" key="9">
    <source>
        <dbReference type="PROSITE" id="PS50157"/>
    </source>
</evidence>
<evidence type="ECO:0000313" key="10">
    <source>
        <dbReference type="EMBL" id="CAI2377359.1"/>
    </source>
</evidence>
<feature type="domain" description="C2H2-type" evidence="9">
    <location>
        <begin position="225"/>
        <end position="253"/>
    </location>
</feature>
<name>A0AAD2D1G0_EUPCR</name>
<dbReference type="InterPro" id="IPR013087">
    <property type="entry name" value="Znf_C2H2_type"/>
</dbReference>
<dbReference type="AlphaFoldDB" id="A0AAD2D1G0"/>
<accession>A0AAD2D1G0</accession>
<organism evidence="10 11">
    <name type="scientific">Euplotes crassus</name>
    <dbReference type="NCBI Taxonomy" id="5936"/>
    <lineage>
        <taxon>Eukaryota</taxon>
        <taxon>Sar</taxon>
        <taxon>Alveolata</taxon>
        <taxon>Ciliophora</taxon>
        <taxon>Intramacronucleata</taxon>
        <taxon>Spirotrichea</taxon>
        <taxon>Hypotrichia</taxon>
        <taxon>Euplotida</taxon>
        <taxon>Euplotidae</taxon>
        <taxon>Moneuplotes</taxon>
    </lineage>
</organism>
<dbReference type="PANTHER" id="PTHR23235:SF120">
    <property type="entry name" value="KRUPPEL-LIKE FACTOR 15"/>
    <property type="match status" value="1"/>
</dbReference>
<dbReference type="PROSITE" id="PS50157">
    <property type="entry name" value="ZINC_FINGER_C2H2_2"/>
    <property type="match status" value="3"/>
</dbReference>
<dbReference type="GO" id="GO:0005634">
    <property type="term" value="C:nucleus"/>
    <property type="evidence" value="ECO:0007669"/>
    <property type="project" value="UniProtKB-SubCell"/>
</dbReference>
<dbReference type="InterPro" id="IPR036236">
    <property type="entry name" value="Znf_C2H2_sf"/>
</dbReference>
<dbReference type="GO" id="GO:0000981">
    <property type="term" value="F:DNA-binding transcription factor activity, RNA polymerase II-specific"/>
    <property type="evidence" value="ECO:0007669"/>
    <property type="project" value="TreeGrafter"/>
</dbReference>